<gene>
    <name evidence="12" type="ORF">ODALV1_LOCUS22050</name>
</gene>
<accession>A0ABP1RGY7</accession>
<organism evidence="12 13">
    <name type="scientific">Orchesella dallaii</name>
    <dbReference type="NCBI Taxonomy" id="48710"/>
    <lineage>
        <taxon>Eukaryota</taxon>
        <taxon>Metazoa</taxon>
        <taxon>Ecdysozoa</taxon>
        <taxon>Arthropoda</taxon>
        <taxon>Hexapoda</taxon>
        <taxon>Collembola</taxon>
        <taxon>Entomobryomorpha</taxon>
        <taxon>Entomobryoidea</taxon>
        <taxon>Orchesellidae</taxon>
        <taxon>Orchesellinae</taxon>
        <taxon>Orchesella</taxon>
    </lineage>
</organism>
<comment type="caution">
    <text evidence="12">The sequence shown here is derived from an EMBL/GenBank/DDBJ whole genome shotgun (WGS) entry which is preliminary data.</text>
</comment>
<dbReference type="Proteomes" id="UP001642540">
    <property type="component" value="Unassembled WGS sequence"/>
</dbReference>
<feature type="domain" description="C2H2-type" evidence="11">
    <location>
        <begin position="355"/>
        <end position="384"/>
    </location>
</feature>
<evidence type="ECO:0000256" key="8">
    <source>
        <dbReference type="PROSITE-ProRule" id="PRU00042"/>
    </source>
</evidence>
<dbReference type="Pfam" id="PF00096">
    <property type="entry name" value="zf-C2H2"/>
    <property type="match status" value="1"/>
</dbReference>
<feature type="compositionally biased region" description="Basic residues" evidence="10">
    <location>
        <begin position="258"/>
        <end position="268"/>
    </location>
</feature>
<evidence type="ECO:0000256" key="5">
    <source>
        <dbReference type="ARBA" id="ARBA00022833"/>
    </source>
</evidence>
<keyword evidence="3" id="KW-0677">Repeat</keyword>
<keyword evidence="6" id="KW-0238">DNA-binding</keyword>
<evidence type="ECO:0000256" key="10">
    <source>
        <dbReference type="SAM" id="MobiDB-lite"/>
    </source>
</evidence>
<keyword evidence="4 8" id="KW-0863">Zinc-finger</keyword>
<feature type="compositionally biased region" description="Basic and acidic residues" evidence="10">
    <location>
        <begin position="241"/>
        <end position="250"/>
    </location>
</feature>
<dbReference type="InterPro" id="IPR050589">
    <property type="entry name" value="Ikaros_C2H2-ZF"/>
</dbReference>
<evidence type="ECO:0000256" key="9">
    <source>
        <dbReference type="SAM" id="Coils"/>
    </source>
</evidence>
<dbReference type="Gene3D" id="3.30.160.60">
    <property type="entry name" value="Classic Zinc Finger"/>
    <property type="match status" value="2"/>
</dbReference>
<evidence type="ECO:0000259" key="11">
    <source>
        <dbReference type="PROSITE" id="PS50157"/>
    </source>
</evidence>
<dbReference type="PANTHER" id="PTHR24404">
    <property type="entry name" value="ZINC FINGER PROTEIN"/>
    <property type="match status" value="1"/>
</dbReference>
<feature type="region of interest" description="Disordered" evidence="10">
    <location>
        <begin position="240"/>
        <end position="298"/>
    </location>
</feature>
<dbReference type="InterPro" id="IPR036236">
    <property type="entry name" value="Znf_C2H2_sf"/>
</dbReference>
<dbReference type="PROSITE" id="PS50157">
    <property type="entry name" value="ZINC_FINGER_C2H2_2"/>
    <property type="match status" value="3"/>
</dbReference>
<keyword evidence="2" id="KW-0479">Metal-binding</keyword>
<dbReference type="InterPro" id="IPR013087">
    <property type="entry name" value="Znf_C2H2_type"/>
</dbReference>
<keyword evidence="13" id="KW-1185">Reference proteome</keyword>
<evidence type="ECO:0000256" key="3">
    <source>
        <dbReference type="ARBA" id="ARBA00022737"/>
    </source>
</evidence>
<evidence type="ECO:0000313" key="13">
    <source>
        <dbReference type="Proteomes" id="UP001642540"/>
    </source>
</evidence>
<feature type="domain" description="C2H2-type" evidence="11">
    <location>
        <begin position="388"/>
        <end position="415"/>
    </location>
</feature>
<proteinExistence type="predicted"/>
<keyword evidence="7" id="KW-0539">Nucleus</keyword>
<reference evidence="12 13" key="1">
    <citation type="submission" date="2024-08" db="EMBL/GenBank/DDBJ databases">
        <authorList>
            <person name="Cucini C."/>
            <person name="Frati F."/>
        </authorList>
    </citation>
    <scope>NUCLEOTIDE SEQUENCE [LARGE SCALE GENOMIC DNA]</scope>
</reference>
<feature type="coiled-coil region" evidence="9">
    <location>
        <begin position="99"/>
        <end position="133"/>
    </location>
</feature>
<dbReference type="PROSITE" id="PS00028">
    <property type="entry name" value="ZINC_FINGER_C2H2_1"/>
    <property type="match status" value="4"/>
</dbReference>
<evidence type="ECO:0000256" key="2">
    <source>
        <dbReference type="ARBA" id="ARBA00022723"/>
    </source>
</evidence>
<sequence length="520" mass="59801">MEDPFVNKSFDYCLACCENVKTFHQDSVNNWSESVVVKREEEDFDLDVNNDNYSSIITSKPTLTEIFHCFLNLFMIKIPKNVKQKMGEWEKVFPFCVNCKSQLVSLLNLKKQVKDLEEEIKEMAIRSEEIFELVGVYNDENSYSYHEIRSKIVRKAIGLGVKRKTQPLISATVVNLRRSPRKAREHAVLPLPDPDQFIVADEATTEMVSPLPGINTEALDKSHEALEDPLLPLALASNTTHELETEKSQEDASSTVQVKRRRRRKRTTKLQSEQCKEEVTTGQPVPAKRRRQVFPKGVPRPPKTYVLADTITYHNVTLNKLGDGSMFSCSLCSILIRNDRQLILRHVVRYHTDLYVCSFPSCGLKVSSKAILQRHSLTHSKKDDDACFPCLICGRPFTNQRKVNFHKWTHFSEEDKNEAIAQGERPPQHHVKKFQCDICAFACHSKFVLKLHQNKRHLAPEERDKDRVLCTLCGKKVLYIQEHMDKTHGEKAKNKSWVCLICGKKFGYQAGLARHKKVVH</sequence>
<protein>
    <recommendedName>
        <fullName evidence="11">C2H2-type domain-containing protein</fullName>
    </recommendedName>
</protein>
<dbReference type="PANTHER" id="PTHR24404:SF106">
    <property type="entry name" value="C2H2-TYPE DOMAIN-CONTAINING PROTEIN"/>
    <property type="match status" value="1"/>
</dbReference>
<keyword evidence="5" id="KW-0862">Zinc</keyword>
<evidence type="ECO:0000256" key="4">
    <source>
        <dbReference type="ARBA" id="ARBA00022771"/>
    </source>
</evidence>
<evidence type="ECO:0000256" key="1">
    <source>
        <dbReference type="ARBA" id="ARBA00004123"/>
    </source>
</evidence>
<dbReference type="SUPFAM" id="SSF57667">
    <property type="entry name" value="beta-beta-alpha zinc fingers"/>
    <property type="match status" value="1"/>
</dbReference>
<keyword evidence="9" id="KW-0175">Coiled coil</keyword>
<comment type="subcellular location">
    <subcellularLocation>
        <location evidence="1">Nucleus</location>
    </subcellularLocation>
</comment>
<evidence type="ECO:0000256" key="7">
    <source>
        <dbReference type="ARBA" id="ARBA00023242"/>
    </source>
</evidence>
<evidence type="ECO:0000256" key="6">
    <source>
        <dbReference type="ARBA" id="ARBA00023125"/>
    </source>
</evidence>
<evidence type="ECO:0000313" key="12">
    <source>
        <dbReference type="EMBL" id="CAL8128013.1"/>
    </source>
</evidence>
<feature type="domain" description="C2H2-type" evidence="11">
    <location>
        <begin position="497"/>
        <end position="520"/>
    </location>
</feature>
<dbReference type="EMBL" id="CAXLJM020000072">
    <property type="protein sequence ID" value="CAL8128013.1"/>
    <property type="molecule type" value="Genomic_DNA"/>
</dbReference>
<dbReference type="SMART" id="SM00355">
    <property type="entry name" value="ZnF_C2H2"/>
    <property type="match status" value="6"/>
</dbReference>
<name>A0ABP1RGY7_9HEXA</name>